<evidence type="ECO:0000313" key="4">
    <source>
        <dbReference type="Proteomes" id="UP001432014"/>
    </source>
</evidence>
<dbReference type="PANTHER" id="PTHR33164">
    <property type="entry name" value="TRANSCRIPTIONAL REGULATOR, MARR FAMILY"/>
    <property type="match status" value="1"/>
</dbReference>
<dbReference type="InterPro" id="IPR000835">
    <property type="entry name" value="HTH_MarR-typ"/>
</dbReference>
<dbReference type="Proteomes" id="UP001432014">
    <property type="component" value="Chromosome"/>
</dbReference>
<gene>
    <name evidence="3" type="ORF">OG469_12110</name>
</gene>
<protein>
    <submittedName>
        <fullName evidence="3">MarR family winged helix-turn-helix transcriptional regulator</fullName>
    </submittedName>
</protein>
<keyword evidence="4" id="KW-1185">Reference proteome</keyword>
<feature type="region of interest" description="Disordered" evidence="1">
    <location>
        <begin position="1"/>
        <end position="35"/>
    </location>
</feature>
<sequence>MRTAVPLRGLPDGRATHLDLGGGTDGTAVRPHPGEADLRAAPGADGAQMYDGRKGSPSPLQQAIHLLPLAGEAAELRLTQRLAERGMTRAHLTMLAALAEHGPHAKPDLAARCGLSLPDALPVVASLLAGRLVEAFPVHIDRRHEVVMVNAAGREALDLLHAEAAAAQDDLLRPLTRGERAQLNALLRRVCAAADRTGAGAPRTEAVPQG</sequence>
<evidence type="ECO:0000313" key="3">
    <source>
        <dbReference type="EMBL" id="WUS56209.1"/>
    </source>
</evidence>
<dbReference type="SMART" id="SM00347">
    <property type="entry name" value="HTH_MARR"/>
    <property type="match status" value="1"/>
</dbReference>
<dbReference type="PANTHER" id="PTHR33164:SF43">
    <property type="entry name" value="HTH-TYPE TRANSCRIPTIONAL REPRESSOR YETL"/>
    <property type="match status" value="1"/>
</dbReference>
<reference evidence="3 4" key="1">
    <citation type="submission" date="2022-10" db="EMBL/GenBank/DDBJ databases">
        <title>The complete genomes of actinobacterial strains from the NBC collection.</title>
        <authorList>
            <person name="Joergensen T.S."/>
            <person name="Alvarez Arevalo M."/>
            <person name="Sterndorff E.B."/>
            <person name="Faurdal D."/>
            <person name="Vuksanovic O."/>
            <person name="Mourched A.-S."/>
            <person name="Charusanti P."/>
            <person name="Shaw S."/>
            <person name="Blin K."/>
            <person name="Weber T."/>
        </authorList>
    </citation>
    <scope>NUCLEOTIDE SEQUENCE [LARGE SCALE GENOMIC DNA]</scope>
    <source>
        <strain evidence="3 4">NBC_01247</strain>
    </source>
</reference>
<dbReference type="InterPro" id="IPR039422">
    <property type="entry name" value="MarR/SlyA-like"/>
</dbReference>
<dbReference type="EMBL" id="CP108482">
    <property type="protein sequence ID" value="WUS56209.1"/>
    <property type="molecule type" value="Genomic_DNA"/>
</dbReference>
<dbReference type="RefSeq" id="WP_329499185.1">
    <property type="nucleotide sequence ID" value="NZ_CP108460.1"/>
</dbReference>
<dbReference type="PROSITE" id="PS50995">
    <property type="entry name" value="HTH_MARR_2"/>
    <property type="match status" value="1"/>
</dbReference>
<proteinExistence type="predicted"/>
<dbReference type="InterPro" id="IPR036390">
    <property type="entry name" value="WH_DNA-bd_sf"/>
</dbReference>
<dbReference type="SUPFAM" id="SSF46785">
    <property type="entry name" value="Winged helix' DNA-binding domain"/>
    <property type="match status" value="1"/>
</dbReference>
<organism evidence="3 4">
    <name type="scientific">Kitasatospora herbaricolor</name>
    <dbReference type="NCBI Taxonomy" id="68217"/>
    <lineage>
        <taxon>Bacteria</taxon>
        <taxon>Bacillati</taxon>
        <taxon>Actinomycetota</taxon>
        <taxon>Actinomycetes</taxon>
        <taxon>Kitasatosporales</taxon>
        <taxon>Streptomycetaceae</taxon>
        <taxon>Kitasatospora</taxon>
    </lineage>
</organism>
<evidence type="ECO:0000259" key="2">
    <source>
        <dbReference type="PROSITE" id="PS50995"/>
    </source>
</evidence>
<evidence type="ECO:0000256" key="1">
    <source>
        <dbReference type="SAM" id="MobiDB-lite"/>
    </source>
</evidence>
<feature type="domain" description="HTH marR-type" evidence="2">
    <location>
        <begin position="60"/>
        <end position="192"/>
    </location>
</feature>
<dbReference type="InterPro" id="IPR036388">
    <property type="entry name" value="WH-like_DNA-bd_sf"/>
</dbReference>
<name>A0ABZ1W5Y7_9ACTN</name>
<accession>A0ABZ1W5Y7</accession>
<dbReference type="Gene3D" id="1.10.10.10">
    <property type="entry name" value="Winged helix-like DNA-binding domain superfamily/Winged helix DNA-binding domain"/>
    <property type="match status" value="1"/>
</dbReference>